<organism evidence="8 9">
    <name type="scientific">Marmota monax</name>
    <name type="common">Woodchuck</name>
    <dbReference type="NCBI Taxonomy" id="9995"/>
    <lineage>
        <taxon>Eukaryota</taxon>
        <taxon>Metazoa</taxon>
        <taxon>Chordata</taxon>
        <taxon>Craniata</taxon>
        <taxon>Vertebrata</taxon>
        <taxon>Euteleostomi</taxon>
        <taxon>Mammalia</taxon>
        <taxon>Eutheria</taxon>
        <taxon>Euarchontoglires</taxon>
        <taxon>Glires</taxon>
        <taxon>Rodentia</taxon>
        <taxon>Sciuromorpha</taxon>
        <taxon>Sciuridae</taxon>
        <taxon>Xerinae</taxon>
        <taxon>Marmotini</taxon>
        <taxon>Marmota</taxon>
    </lineage>
</organism>
<comment type="subcellular location">
    <subcellularLocation>
        <location evidence="1">Membrane</location>
        <topology evidence="1">Multi-pass membrane protein</topology>
    </subcellularLocation>
</comment>
<keyword evidence="9" id="KW-1185">Reference proteome</keyword>
<evidence type="ECO:0000313" key="9">
    <source>
        <dbReference type="Proteomes" id="UP000335636"/>
    </source>
</evidence>
<dbReference type="PANTHER" id="PTHR11266">
    <property type="entry name" value="PEROXISOMAL MEMBRANE PROTEIN 2, PXMP2 MPV17"/>
    <property type="match status" value="1"/>
</dbReference>
<dbReference type="EMBL" id="CABDUW010000012">
    <property type="protein sequence ID" value="VTJ51971.1"/>
    <property type="molecule type" value="Genomic_DNA"/>
</dbReference>
<gene>
    <name evidence="8" type="ORF">MONAX_5E047041</name>
</gene>
<dbReference type="GO" id="GO:0005739">
    <property type="term" value="C:mitochondrion"/>
    <property type="evidence" value="ECO:0007669"/>
    <property type="project" value="TreeGrafter"/>
</dbReference>
<keyword evidence="4" id="KW-1133">Transmembrane helix</keyword>
<keyword evidence="5" id="KW-0472">Membrane</keyword>
<dbReference type="GO" id="GO:0061668">
    <property type="term" value="P:mitochondrial ribosome assembly"/>
    <property type="evidence" value="ECO:0007669"/>
    <property type="project" value="TreeGrafter"/>
</dbReference>
<evidence type="ECO:0000256" key="1">
    <source>
        <dbReference type="ARBA" id="ARBA00004141"/>
    </source>
</evidence>
<protein>
    <recommendedName>
        <fullName evidence="10">Mpv17-like protein</fullName>
    </recommendedName>
</protein>
<comment type="caution">
    <text evidence="8">The sequence shown here is derived from an EMBL/GenBank/DDBJ whole genome shotgun (WGS) entry which is preliminary data.</text>
</comment>
<evidence type="ECO:0000256" key="3">
    <source>
        <dbReference type="ARBA" id="ARBA00022692"/>
    </source>
</evidence>
<evidence type="ECO:0000256" key="5">
    <source>
        <dbReference type="ARBA" id="ARBA00023136"/>
    </source>
</evidence>
<feature type="region of interest" description="Disordered" evidence="7">
    <location>
        <begin position="28"/>
        <end position="55"/>
    </location>
</feature>
<comment type="similarity">
    <text evidence="2 6">Belongs to the peroxisomal membrane protein PXMP2/4 family.</text>
</comment>
<evidence type="ECO:0000256" key="6">
    <source>
        <dbReference type="RuleBase" id="RU363053"/>
    </source>
</evidence>
<feature type="compositionally biased region" description="Low complexity" evidence="7">
    <location>
        <begin position="32"/>
        <end position="46"/>
    </location>
</feature>
<evidence type="ECO:0000313" key="8">
    <source>
        <dbReference type="EMBL" id="VTJ51971.1"/>
    </source>
</evidence>
<evidence type="ECO:0000256" key="2">
    <source>
        <dbReference type="ARBA" id="ARBA00006824"/>
    </source>
</evidence>
<dbReference type="InterPro" id="IPR007248">
    <property type="entry name" value="Mpv17_PMP22"/>
</dbReference>
<keyword evidence="3" id="KW-0812">Transmembrane</keyword>
<accession>A0A5E4A5L1</accession>
<sequence length="175" mass="19021">MVAGAVARGPALPVAHQRPALRRALLGRRRAPAAAAGRPGRLAPDAARGHPGRDLPRQLQLRVAAPAGARAARPRAARGPDQGMSILQEKDDVLLDLKQKFWNTYKTGLMYWPFVQLTNFGLVPVHWRTAYTGLCGFLWATFLCFSQQSGDGTLQSAFAFLHRKEADVGGRCPGK</sequence>
<evidence type="ECO:0000256" key="4">
    <source>
        <dbReference type="ARBA" id="ARBA00022989"/>
    </source>
</evidence>
<evidence type="ECO:0000256" key="7">
    <source>
        <dbReference type="SAM" id="MobiDB-lite"/>
    </source>
</evidence>
<dbReference type="PANTHER" id="PTHR11266:SF39">
    <property type="entry name" value="MPV17-LIKE PROTEIN"/>
    <property type="match status" value="1"/>
</dbReference>
<name>A0A5E4A5L1_MARMO</name>
<reference evidence="8" key="1">
    <citation type="submission" date="2019-04" db="EMBL/GenBank/DDBJ databases">
        <authorList>
            <person name="Alioto T."/>
            <person name="Alioto T."/>
        </authorList>
    </citation>
    <scope>NUCLEOTIDE SEQUENCE [LARGE SCALE GENOMIC DNA]</scope>
</reference>
<dbReference type="Pfam" id="PF04117">
    <property type="entry name" value="Mpv17_PMP22"/>
    <property type="match status" value="1"/>
</dbReference>
<dbReference type="GO" id="GO:0016020">
    <property type="term" value="C:membrane"/>
    <property type="evidence" value="ECO:0007669"/>
    <property type="project" value="UniProtKB-SubCell"/>
</dbReference>
<evidence type="ECO:0008006" key="10">
    <source>
        <dbReference type="Google" id="ProtNLM"/>
    </source>
</evidence>
<dbReference type="Proteomes" id="UP000335636">
    <property type="component" value="Unassembled WGS sequence"/>
</dbReference>
<proteinExistence type="inferred from homology"/>
<dbReference type="AlphaFoldDB" id="A0A5E4A5L1"/>